<evidence type="ECO:0000256" key="1">
    <source>
        <dbReference type="SAM" id="Phobius"/>
    </source>
</evidence>
<evidence type="ECO:0008006" key="4">
    <source>
        <dbReference type="Google" id="ProtNLM"/>
    </source>
</evidence>
<keyword evidence="1" id="KW-1133">Transmembrane helix</keyword>
<dbReference type="AlphaFoldDB" id="A0A3D9RS93"/>
<accession>A0A3D9RS93</accession>
<dbReference type="Proteomes" id="UP000256429">
    <property type="component" value="Unassembled WGS sequence"/>
</dbReference>
<organism evidence="2 3">
    <name type="scientific">Lutibacter oceani</name>
    <dbReference type="NCBI Taxonomy" id="1853311"/>
    <lineage>
        <taxon>Bacteria</taxon>
        <taxon>Pseudomonadati</taxon>
        <taxon>Bacteroidota</taxon>
        <taxon>Flavobacteriia</taxon>
        <taxon>Flavobacteriales</taxon>
        <taxon>Flavobacteriaceae</taxon>
        <taxon>Lutibacter</taxon>
    </lineage>
</organism>
<keyword evidence="3" id="KW-1185">Reference proteome</keyword>
<keyword evidence="1" id="KW-0812">Transmembrane</keyword>
<gene>
    <name evidence="2" type="ORF">BX611_2969</name>
</gene>
<dbReference type="RefSeq" id="WP_115882712.1">
    <property type="nucleotide sequence ID" value="NZ_QTTQ01000013.1"/>
</dbReference>
<proteinExistence type="predicted"/>
<name>A0A3D9RS93_9FLAO</name>
<dbReference type="OrthoDB" id="1428164at2"/>
<comment type="caution">
    <text evidence="2">The sequence shown here is derived from an EMBL/GenBank/DDBJ whole genome shotgun (WGS) entry which is preliminary data.</text>
</comment>
<sequence>MKLINILYLIIGALVIVVLWFYYDKQERAIKMDRIIRRLRKDNHEVKSAYLDLFEKYLNTQQNVDVGIIDELHKLRRSVDKLDFYVHIELETVITNLNEGKTTEAVRVLAKVVENKLKEKVKKEESFKGKPMLNNLLNFAIKNNWISTRQYENAILLRDIRNKESHELIVQEDTKNLGLSIFGGIDLIYTLK</sequence>
<keyword evidence="1" id="KW-0472">Membrane</keyword>
<evidence type="ECO:0000313" key="2">
    <source>
        <dbReference type="EMBL" id="REE78834.1"/>
    </source>
</evidence>
<protein>
    <recommendedName>
        <fullName evidence="4">DUF4145 domain-containing protein</fullName>
    </recommendedName>
</protein>
<feature type="transmembrane region" description="Helical" evidence="1">
    <location>
        <begin position="6"/>
        <end position="23"/>
    </location>
</feature>
<dbReference type="EMBL" id="QTTQ01000013">
    <property type="protein sequence ID" value="REE78834.1"/>
    <property type="molecule type" value="Genomic_DNA"/>
</dbReference>
<evidence type="ECO:0000313" key="3">
    <source>
        <dbReference type="Proteomes" id="UP000256429"/>
    </source>
</evidence>
<reference evidence="2 3" key="1">
    <citation type="submission" date="2018-08" db="EMBL/GenBank/DDBJ databases">
        <title>Genomic Encyclopedia of Type Strains, Phase III (KMG-III): the genomes of soil and plant-associated and newly described type strains.</title>
        <authorList>
            <person name="Whitman W."/>
        </authorList>
    </citation>
    <scope>NUCLEOTIDE SEQUENCE [LARGE SCALE GENOMIC DNA]</scope>
    <source>
        <strain evidence="2 3">325-5</strain>
    </source>
</reference>